<feature type="compositionally biased region" description="Low complexity" evidence="1">
    <location>
        <begin position="44"/>
        <end position="60"/>
    </location>
</feature>
<name>S4MVC7_9ACTN</name>
<keyword evidence="3" id="KW-1185">Reference proteome</keyword>
<dbReference type="EMBL" id="AOPY01001357">
    <property type="protein sequence ID" value="EPJ40766.1"/>
    <property type="molecule type" value="Genomic_DNA"/>
</dbReference>
<proteinExistence type="predicted"/>
<evidence type="ECO:0000256" key="1">
    <source>
        <dbReference type="SAM" id="MobiDB-lite"/>
    </source>
</evidence>
<organism evidence="2 3">
    <name type="scientific">Streptomyces afghaniensis 772</name>
    <dbReference type="NCBI Taxonomy" id="1283301"/>
    <lineage>
        <taxon>Bacteria</taxon>
        <taxon>Bacillati</taxon>
        <taxon>Actinomycetota</taxon>
        <taxon>Actinomycetes</taxon>
        <taxon>Kitasatosporales</taxon>
        <taxon>Streptomycetaceae</taxon>
        <taxon>Streptomyces</taxon>
    </lineage>
</organism>
<comment type="caution">
    <text evidence="2">The sequence shown here is derived from an EMBL/GenBank/DDBJ whole genome shotgun (WGS) entry which is preliminary data.</text>
</comment>
<accession>S4MVC7</accession>
<gene>
    <name evidence="2" type="ORF">STAFG_2136</name>
</gene>
<dbReference type="Proteomes" id="UP000015001">
    <property type="component" value="Unassembled WGS sequence"/>
</dbReference>
<dbReference type="AlphaFoldDB" id="S4MVC7"/>
<dbReference type="HOGENOM" id="CLU_2939599_0_0_11"/>
<reference evidence="2 3" key="1">
    <citation type="submission" date="2013-02" db="EMBL/GenBank/DDBJ databases">
        <title>Draft Genome Sequence of Streptomyces afghaniensis, Which Produces Compounds of the Julimycin B-Complex.</title>
        <authorList>
            <person name="Gruening B.A."/>
            <person name="Praeg A."/>
            <person name="Erxleben A."/>
            <person name="Guenther S."/>
            <person name="Fiedler H.-P."/>
            <person name="Goodfellow M."/>
            <person name="Mueller M."/>
        </authorList>
    </citation>
    <scope>NUCLEOTIDE SEQUENCE [LARGE SCALE GENOMIC DNA]</scope>
    <source>
        <strain evidence="2 3">772</strain>
    </source>
</reference>
<feature type="region of interest" description="Disordered" evidence="1">
    <location>
        <begin position="11"/>
        <end position="60"/>
    </location>
</feature>
<evidence type="ECO:0000313" key="2">
    <source>
        <dbReference type="EMBL" id="EPJ40766.1"/>
    </source>
</evidence>
<dbReference type="PATRIC" id="fig|1283301.3.peg.2108"/>
<protein>
    <submittedName>
        <fullName evidence="2">Uncharacterized protein</fullName>
    </submittedName>
</protein>
<evidence type="ECO:0000313" key="3">
    <source>
        <dbReference type="Proteomes" id="UP000015001"/>
    </source>
</evidence>
<sequence length="60" mass="6353">MPGCNCCAHAAGSGSSTRVTWGCQPATGSGEREGGQGPPRPRRWAVAWRTATTGRWRARP</sequence>